<dbReference type="Gramene" id="ERM94009">
    <property type="protein sequence ID" value="ERM94009"/>
    <property type="gene ID" value="AMTR_s00136p00096000"/>
</dbReference>
<dbReference type="PANTHER" id="PTHR46033:SF1">
    <property type="entry name" value="PROTEIN MAIN-LIKE 2"/>
    <property type="match status" value="1"/>
</dbReference>
<dbReference type="Proteomes" id="UP000017836">
    <property type="component" value="Unassembled WGS sequence"/>
</dbReference>
<gene>
    <name evidence="1" type="ORF">AMTR_s00136p00096000</name>
</gene>
<dbReference type="InterPro" id="IPR044824">
    <property type="entry name" value="MAIN-like"/>
</dbReference>
<dbReference type="PANTHER" id="PTHR46033">
    <property type="entry name" value="PROTEIN MAIN-LIKE 2"/>
    <property type="match status" value="1"/>
</dbReference>
<evidence type="ECO:0000313" key="1">
    <source>
        <dbReference type="EMBL" id="ERM94009.1"/>
    </source>
</evidence>
<reference evidence="2" key="1">
    <citation type="journal article" date="2013" name="Science">
        <title>The Amborella genome and the evolution of flowering plants.</title>
        <authorList>
            <consortium name="Amborella Genome Project"/>
        </authorList>
    </citation>
    <scope>NUCLEOTIDE SEQUENCE [LARGE SCALE GENOMIC DNA]</scope>
</reference>
<proteinExistence type="predicted"/>
<protein>
    <recommendedName>
        <fullName evidence="3">Aminotransferase-like plant mobile domain-containing protein</fullName>
    </recommendedName>
</protein>
<organism evidence="1 2">
    <name type="scientific">Amborella trichopoda</name>
    <dbReference type="NCBI Taxonomy" id="13333"/>
    <lineage>
        <taxon>Eukaryota</taxon>
        <taxon>Viridiplantae</taxon>
        <taxon>Streptophyta</taxon>
        <taxon>Embryophyta</taxon>
        <taxon>Tracheophyta</taxon>
        <taxon>Spermatophyta</taxon>
        <taxon>Magnoliopsida</taxon>
        <taxon>Amborellales</taxon>
        <taxon>Amborellaceae</taxon>
        <taxon>Amborella</taxon>
    </lineage>
</organism>
<dbReference type="HOGENOM" id="CLU_132863_0_0_1"/>
<dbReference type="EMBL" id="KI397522">
    <property type="protein sequence ID" value="ERM94009.1"/>
    <property type="molecule type" value="Genomic_DNA"/>
</dbReference>
<evidence type="ECO:0000313" key="2">
    <source>
        <dbReference type="Proteomes" id="UP000017836"/>
    </source>
</evidence>
<name>W1NFN5_AMBTC</name>
<accession>W1NFN5</accession>
<evidence type="ECO:0008006" key="3">
    <source>
        <dbReference type="Google" id="ProtNLM"/>
    </source>
</evidence>
<keyword evidence="2" id="KW-1185">Reference proteome</keyword>
<sequence length="99" mass="11483">MTPTLFDVYEILTLVVDGAPVTYRPINDYREYIESQLGEVPLEATMLTRYLQFFEDTEQASGYAWGVASLAYLYRSLEKSCTFKCRHFSGSTTLMQRWT</sequence>
<dbReference type="AlphaFoldDB" id="W1NFN5"/>
<dbReference type="GO" id="GO:0010073">
    <property type="term" value="P:meristem maintenance"/>
    <property type="evidence" value="ECO:0007669"/>
    <property type="project" value="InterPro"/>
</dbReference>